<dbReference type="OrthoDB" id="3112463at2759"/>
<organism evidence="1 2">
    <name type="scientific">Mycena sanguinolenta</name>
    <dbReference type="NCBI Taxonomy" id="230812"/>
    <lineage>
        <taxon>Eukaryota</taxon>
        <taxon>Fungi</taxon>
        <taxon>Dikarya</taxon>
        <taxon>Basidiomycota</taxon>
        <taxon>Agaricomycotina</taxon>
        <taxon>Agaricomycetes</taxon>
        <taxon>Agaricomycetidae</taxon>
        <taxon>Agaricales</taxon>
        <taxon>Marasmiineae</taxon>
        <taxon>Mycenaceae</taxon>
        <taxon>Mycena</taxon>
    </lineage>
</organism>
<protein>
    <submittedName>
        <fullName evidence="1">Uncharacterized protein</fullName>
    </submittedName>
</protein>
<evidence type="ECO:0000313" key="2">
    <source>
        <dbReference type="Proteomes" id="UP000623467"/>
    </source>
</evidence>
<proteinExistence type="predicted"/>
<dbReference type="AlphaFoldDB" id="A0A8H7CMR9"/>
<comment type="caution">
    <text evidence="1">The sequence shown here is derived from an EMBL/GenBank/DDBJ whole genome shotgun (WGS) entry which is preliminary data.</text>
</comment>
<accession>A0A8H7CMR9</accession>
<reference evidence="1" key="1">
    <citation type="submission" date="2020-05" db="EMBL/GenBank/DDBJ databases">
        <title>Mycena genomes resolve the evolution of fungal bioluminescence.</title>
        <authorList>
            <person name="Tsai I.J."/>
        </authorList>
    </citation>
    <scope>NUCLEOTIDE SEQUENCE</scope>
    <source>
        <strain evidence="1">160909Yilan</strain>
    </source>
</reference>
<dbReference type="Proteomes" id="UP000623467">
    <property type="component" value="Unassembled WGS sequence"/>
</dbReference>
<gene>
    <name evidence="1" type="ORF">MSAN_01969500</name>
</gene>
<evidence type="ECO:0000313" key="1">
    <source>
        <dbReference type="EMBL" id="KAF7343494.1"/>
    </source>
</evidence>
<keyword evidence="2" id="KW-1185">Reference proteome</keyword>
<name>A0A8H7CMR9_9AGAR</name>
<sequence length="132" mass="14391">MNQNPIPLVANLVANAPSLTPSNGNTDNSVDDGSATGVDDAVETPCPCGEGMFTRAHILEKHEKSCLFSYHVGPKQIQGVLFRMKNDLQFRCICNERFALKADVLTHIMDIEQGLHPGHGHSYTSARIAKMS</sequence>
<dbReference type="EMBL" id="JACAZH010000023">
    <property type="protein sequence ID" value="KAF7343494.1"/>
    <property type="molecule type" value="Genomic_DNA"/>
</dbReference>